<accession>A0A438DGI8</accession>
<evidence type="ECO:0008006" key="3">
    <source>
        <dbReference type="Google" id="ProtNLM"/>
    </source>
</evidence>
<dbReference type="EMBL" id="QGNW01001635">
    <property type="protein sequence ID" value="RVW34558.1"/>
    <property type="molecule type" value="Genomic_DNA"/>
</dbReference>
<dbReference type="AlphaFoldDB" id="A0A438DGI8"/>
<name>A0A438DGI8_VITVI</name>
<reference evidence="1 2" key="1">
    <citation type="journal article" date="2018" name="PLoS Genet.">
        <title>Population sequencing reveals clonal diversity and ancestral inbreeding in the grapevine cultivar Chardonnay.</title>
        <authorList>
            <person name="Roach M.J."/>
            <person name="Johnson D.L."/>
            <person name="Bohlmann J."/>
            <person name="van Vuuren H.J."/>
            <person name="Jones S.J."/>
            <person name="Pretorius I.S."/>
            <person name="Schmidt S.A."/>
            <person name="Borneman A.R."/>
        </authorList>
    </citation>
    <scope>NUCLEOTIDE SEQUENCE [LARGE SCALE GENOMIC DNA]</scope>
    <source>
        <strain evidence="2">cv. Chardonnay</strain>
        <tissue evidence="1">Leaf</tissue>
    </source>
</reference>
<protein>
    <recommendedName>
        <fullName evidence="3">Reverse transcriptase domain-containing protein</fullName>
    </recommendedName>
</protein>
<evidence type="ECO:0000313" key="2">
    <source>
        <dbReference type="Proteomes" id="UP000288805"/>
    </source>
</evidence>
<gene>
    <name evidence="1" type="ORF">CK203_079337</name>
</gene>
<organism evidence="1 2">
    <name type="scientific">Vitis vinifera</name>
    <name type="common">Grape</name>
    <dbReference type="NCBI Taxonomy" id="29760"/>
    <lineage>
        <taxon>Eukaryota</taxon>
        <taxon>Viridiplantae</taxon>
        <taxon>Streptophyta</taxon>
        <taxon>Embryophyta</taxon>
        <taxon>Tracheophyta</taxon>
        <taxon>Spermatophyta</taxon>
        <taxon>Magnoliopsida</taxon>
        <taxon>eudicotyledons</taxon>
        <taxon>Gunneridae</taxon>
        <taxon>Pentapetalae</taxon>
        <taxon>rosids</taxon>
        <taxon>Vitales</taxon>
        <taxon>Vitaceae</taxon>
        <taxon>Viteae</taxon>
        <taxon>Vitis</taxon>
    </lineage>
</organism>
<comment type="caution">
    <text evidence="1">The sequence shown here is derived from an EMBL/GenBank/DDBJ whole genome shotgun (WGS) entry which is preliminary data.</text>
</comment>
<dbReference type="Proteomes" id="UP000288805">
    <property type="component" value="Unassembled WGS sequence"/>
</dbReference>
<sequence length="335" mass="37886">MGSGSDELRFPQLPVKFQFAGLSTIFIKGVQRLSLLELFGIHGSQQELVFLCMGSSLGKDPDIRLVEEARKDSALELINYWDSIEKLRPLFEEDKISQRNAKDEYSHLSILEETSWRQKSRALWLKEGDNNTEIFHCMANARRNGNFISSLTISGIRLEKEEELKEGIFSHFREMFKEPQVRRPDMATELFKSIDSTDRGLRGPFFGGGSDLSSSRFGREVMQSSEEFHVQNSMTHSLNATFLVLISKKEGWCQIVRMLFVGGRQILDAVLIANEAVDSRKGSSDAGLVCKLDIEKTYDHVSWKFLLSVLEKWVLAPSGDSGFTFAFLCENGGFG</sequence>
<proteinExistence type="predicted"/>
<evidence type="ECO:0000313" key="1">
    <source>
        <dbReference type="EMBL" id="RVW34558.1"/>
    </source>
</evidence>